<feature type="non-terminal residue" evidence="1">
    <location>
        <position position="1"/>
    </location>
</feature>
<comment type="caution">
    <text evidence="1">The sequence shown here is derived from an EMBL/GenBank/DDBJ whole genome shotgun (WGS) entry which is preliminary data.</text>
</comment>
<name>A0A392SQL6_9FABA</name>
<protein>
    <submittedName>
        <fullName evidence="1">Uncharacterized protein</fullName>
    </submittedName>
</protein>
<proteinExistence type="predicted"/>
<dbReference type="Proteomes" id="UP000265520">
    <property type="component" value="Unassembled WGS sequence"/>
</dbReference>
<accession>A0A392SQL6</accession>
<reference evidence="1 2" key="1">
    <citation type="journal article" date="2018" name="Front. Plant Sci.">
        <title>Red Clover (Trifolium pratense) and Zigzag Clover (T. medium) - A Picture of Genomic Similarities and Differences.</title>
        <authorList>
            <person name="Dluhosova J."/>
            <person name="Istvanek J."/>
            <person name="Nedelnik J."/>
            <person name="Repkova J."/>
        </authorList>
    </citation>
    <scope>NUCLEOTIDE SEQUENCE [LARGE SCALE GENOMIC DNA]</scope>
    <source>
        <strain evidence="2">cv. 10/8</strain>
        <tissue evidence="1">Leaf</tissue>
    </source>
</reference>
<sequence>SKHAPLTTPLSLARVCKLLTGGGSGTGHCRHRLSVLSIAAAALMIETDDGDGSVVSRRERRWLL</sequence>
<organism evidence="1 2">
    <name type="scientific">Trifolium medium</name>
    <dbReference type="NCBI Taxonomy" id="97028"/>
    <lineage>
        <taxon>Eukaryota</taxon>
        <taxon>Viridiplantae</taxon>
        <taxon>Streptophyta</taxon>
        <taxon>Embryophyta</taxon>
        <taxon>Tracheophyta</taxon>
        <taxon>Spermatophyta</taxon>
        <taxon>Magnoliopsida</taxon>
        <taxon>eudicotyledons</taxon>
        <taxon>Gunneridae</taxon>
        <taxon>Pentapetalae</taxon>
        <taxon>rosids</taxon>
        <taxon>fabids</taxon>
        <taxon>Fabales</taxon>
        <taxon>Fabaceae</taxon>
        <taxon>Papilionoideae</taxon>
        <taxon>50 kb inversion clade</taxon>
        <taxon>NPAAA clade</taxon>
        <taxon>Hologalegina</taxon>
        <taxon>IRL clade</taxon>
        <taxon>Trifolieae</taxon>
        <taxon>Trifolium</taxon>
    </lineage>
</organism>
<dbReference type="AlphaFoldDB" id="A0A392SQL6"/>
<dbReference type="EMBL" id="LXQA010414921">
    <property type="protein sequence ID" value="MCI50335.1"/>
    <property type="molecule type" value="Genomic_DNA"/>
</dbReference>
<evidence type="ECO:0000313" key="2">
    <source>
        <dbReference type="Proteomes" id="UP000265520"/>
    </source>
</evidence>
<keyword evidence="2" id="KW-1185">Reference proteome</keyword>
<evidence type="ECO:0000313" key="1">
    <source>
        <dbReference type="EMBL" id="MCI50335.1"/>
    </source>
</evidence>